<keyword evidence="3 7" id="KW-1133">Transmembrane helix</keyword>
<keyword evidence="4 7" id="KW-0472">Membrane</keyword>
<evidence type="ECO:0000256" key="4">
    <source>
        <dbReference type="ARBA" id="ARBA00023136"/>
    </source>
</evidence>
<dbReference type="NCBIfam" id="TIGR00247">
    <property type="entry name" value="endolytic transglycosylase MltG"/>
    <property type="match status" value="1"/>
</dbReference>
<keyword evidence="5 7" id="KW-0456">Lyase</keyword>
<evidence type="ECO:0000256" key="6">
    <source>
        <dbReference type="ARBA" id="ARBA00023316"/>
    </source>
</evidence>
<dbReference type="RefSeq" id="WP_311071873.1">
    <property type="nucleotide sequence ID" value="NZ_CP134494.1"/>
</dbReference>
<comment type="catalytic activity">
    <reaction evidence="7">
        <text>a peptidoglycan chain = a peptidoglycan chain with N-acetyl-1,6-anhydromuramyl-[peptide] at the reducing end + a peptidoglycan chain with N-acetylglucosamine at the non-reducing end.</text>
        <dbReference type="EC" id="4.2.2.29"/>
    </reaction>
</comment>
<comment type="subcellular location">
    <subcellularLocation>
        <location evidence="7">Cell membrane</location>
        <topology evidence="7">Single-pass membrane protein</topology>
    </subcellularLocation>
</comment>
<keyword evidence="1 7" id="KW-1003">Cell membrane</keyword>
<dbReference type="Proteomes" id="UP001303324">
    <property type="component" value="Chromosome"/>
</dbReference>
<evidence type="ECO:0000256" key="1">
    <source>
        <dbReference type="ARBA" id="ARBA00022475"/>
    </source>
</evidence>
<accession>A0ABY9VD46</accession>
<keyword evidence="6 7" id="KW-0961">Cell wall biogenesis/degradation</keyword>
<evidence type="ECO:0000313" key="9">
    <source>
        <dbReference type="Proteomes" id="UP001303324"/>
    </source>
</evidence>
<keyword evidence="9" id="KW-1185">Reference proteome</keyword>
<gene>
    <name evidence="7 8" type="primary">mltG</name>
    <name evidence="8" type="ORF">RH061_16735</name>
</gene>
<dbReference type="Gene3D" id="3.30.1490.480">
    <property type="entry name" value="Endolytic murein transglycosylase"/>
    <property type="match status" value="1"/>
</dbReference>
<evidence type="ECO:0000256" key="7">
    <source>
        <dbReference type="HAMAP-Rule" id="MF_02065"/>
    </source>
</evidence>
<name>A0ABY9VD46_9BACI</name>
<reference evidence="8 9" key="1">
    <citation type="submission" date="2023-09" db="EMBL/GenBank/DDBJ databases">
        <title>Microbial mechanism of fulvic acid promoting antimony reduction mineralization in rice fields.</title>
        <authorList>
            <person name="Chen G."/>
            <person name="Lan J."/>
        </authorList>
    </citation>
    <scope>NUCLEOTIDE SEQUENCE [LARGE SCALE GENOMIC DNA]</scope>
    <source>
        <strain evidence="8 9">PS1</strain>
    </source>
</reference>
<dbReference type="EC" id="4.2.2.29" evidence="7"/>
<dbReference type="InterPro" id="IPR003770">
    <property type="entry name" value="MLTG-like"/>
</dbReference>
<evidence type="ECO:0000313" key="8">
    <source>
        <dbReference type="EMBL" id="WNF21821.1"/>
    </source>
</evidence>
<dbReference type="Pfam" id="PF02618">
    <property type="entry name" value="YceG"/>
    <property type="match status" value="1"/>
</dbReference>
<dbReference type="PANTHER" id="PTHR30518">
    <property type="entry name" value="ENDOLYTIC MUREIN TRANSGLYCOSYLASE"/>
    <property type="match status" value="1"/>
</dbReference>
<evidence type="ECO:0000256" key="2">
    <source>
        <dbReference type="ARBA" id="ARBA00022692"/>
    </source>
</evidence>
<organism evidence="8 9">
    <name type="scientific">Mesobacillus jeotgali</name>
    <dbReference type="NCBI Taxonomy" id="129985"/>
    <lineage>
        <taxon>Bacteria</taxon>
        <taxon>Bacillati</taxon>
        <taxon>Bacillota</taxon>
        <taxon>Bacilli</taxon>
        <taxon>Bacillales</taxon>
        <taxon>Bacillaceae</taxon>
        <taxon>Mesobacillus</taxon>
    </lineage>
</organism>
<keyword evidence="2 7" id="KW-0812">Transmembrane</keyword>
<evidence type="ECO:0000256" key="3">
    <source>
        <dbReference type="ARBA" id="ARBA00022989"/>
    </source>
</evidence>
<protein>
    <recommendedName>
        <fullName evidence="7">Endolytic murein transglycosylase</fullName>
        <ecNumber evidence="7">4.2.2.29</ecNumber>
    </recommendedName>
    <alternativeName>
        <fullName evidence="7">Peptidoglycan lytic transglycosylase</fullName>
    </alternativeName>
    <alternativeName>
        <fullName evidence="7">Peptidoglycan polymerization terminase</fullName>
    </alternativeName>
</protein>
<comment type="function">
    <text evidence="7">Functions as a peptidoglycan terminase that cleaves nascent peptidoglycan strands endolytically to terminate their elongation.</text>
</comment>
<dbReference type="Gene3D" id="3.30.160.60">
    <property type="entry name" value="Classic Zinc Finger"/>
    <property type="match status" value="1"/>
</dbReference>
<dbReference type="HAMAP" id="MF_02065">
    <property type="entry name" value="MltG"/>
    <property type="match status" value="1"/>
</dbReference>
<dbReference type="CDD" id="cd08010">
    <property type="entry name" value="MltG_like"/>
    <property type="match status" value="1"/>
</dbReference>
<evidence type="ECO:0000256" key="5">
    <source>
        <dbReference type="ARBA" id="ARBA00023239"/>
    </source>
</evidence>
<dbReference type="EMBL" id="CP134494">
    <property type="protein sequence ID" value="WNF21821.1"/>
    <property type="molecule type" value="Genomic_DNA"/>
</dbReference>
<dbReference type="PANTHER" id="PTHR30518:SF2">
    <property type="entry name" value="ENDOLYTIC MUREIN TRANSGLYCOSYLASE"/>
    <property type="match status" value="1"/>
</dbReference>
<sequence>MSDEKNIKTDKKKLIAEKLVEQQKEARIVRKIVFITSIMAILLIGAIGGGGYYYIKEALKPVDENSKKTVDINIPIGSSTTGIGQILEDKGIIRDARVFKYYVKFKNEAGFMAGDYKMKPSMTLPEIVTSLKTGKVMQEVVMKITIPEGKQLKQIAGIIAEKTQQDEEEIFKQLNDKEFINKMMVKYPDVLTEDILKENVKYPLEGYLFPATYPFYSEKPTVEEIVTVMLTKTKEVLGEFRGQMEEKEMTTHELMTMASLIEEEATEKVDRDKIASVFYNRLEDGMMLQTDPTVLYAHGEHKERVFYKDLEIDDPYNTYKIQGLPPGPIANPGVMSIEATLAPADTDDMYFLATSTGEVLFSKTLAEHNRKVDEHITNKK</sequence>
<feature type="site" description="Important for catalytic activity" evidence="7">
    <location>
        <position position="264"/>
    </location>
</feature>
<proteinExistence type="inferred from homology"/>
<feature type="transmembrane region" description="Helical" evidence="7">
    <location>
        <begin position="32"/>
        <end position="55"/>
    </location>
</feature>
<comment type="similarity">
    <text evidence="7">Belongs to the transglycosylase MltG family.</text>
</comment>